<comment type="caution">
    <text evidence="3">The sequence shown here is derived from an EMBL/GenBank/DDBJ whole genome shotgun (WGS) entry which is preliminary data.</text>
</comment>
<feature type="region of interest" description="Disordered" evidence="1">
    <location>
        <begin position="209"/>
        <end position="231"/>
    </location>
</feature>
<evidence type="ECO:0000256" key="2">
    <source>
        <dbReference type="SAM" id="Phobius"/>
    </source>
</evidence>
<dbReference type="Gene3D" id="1.20.140.140">
    <property type="entry name" value="Calcium release-activated calcium channel protein Orai"/>
    <property type="match status" value="1"/>
</dbReference>
<feature type="compositionally biased region" description="Low complexity" evidence="1">
    <location>
        <begin position="259"/>
        <end position="276"/>
    </location>
</feature>
<dbReference type="AlphaFoldDB" id="A0A8J6C4Z5"/>
<protein>
    <submittedName>
        <fullName evidence="3">Uncharacterized protein</fullName>
    </submittedName>
</protein>
<evidence type="ECO:0000256" key="1">
    <source>
        <dbReference type="SAM" id="MobiDB-lite"/>
    </source>
</evidence>
<keyword evidence="2" id="KW-1133">Transmembrane helix</keyword>
<dbReference type="OrthoDB" id="10498765at2759"/>
<dbReference type="Proteomes" id="UP000751190">
    <property type="component" value="Unassembled WGS sequence"/>
</dbReference>
<feature type="transmembrane region" description="Helical" evidence="2">
    <location>
        <begin position="144"/>
        <end position="162"/>
    </location>
</feature>
<organism evidence="3 4">
    <name type="scientific">Diacronema lutheri</name>
    <name type="common">Unicellular marine alga</name>
    <name type="synonym">Monochrysis lutheri</name>
    <dbReference type="NCBI Taxonomy" id="2081491"/>
    <lineage>
        <taxon>Eukaryota</taxon>
        <taxon>Haptista</taxon>
        <taxon>Haptophyta</taxon>
        <taxon>Pavlovophyceae</taxon>
        <taxon>Pavlovales</taxon>
        <taxon>Pavlovaceae</taxon>
        <taxon>Diacronema</taxon>
    </lineage>
</organism>
<feature type="transmembrane region" description="Helical" evidence="2">
    <location>
        <begin position="114"/>
        <end position="138"/>
    </location>
</feature>
<evidence type="ECO:0000313" key="3">
    <source>
        <dbReference type="EMBL" id="KAG8460644.1"/>
    </source>
</evidence>
<feature type="transmembrane region" description="Helical" evidence="2">
    <location>
        <begin position="25"/>
        <end position="49"/>
    </location>
</feature>
<feature type="transmembrane region" description="Helical" evidence="2">
    <location>
        <begin position="61"/>
        <end position="83"/>
    </location>
</feature>
<keyword evidence="2" id="KW-0812">Transmembrane</keyword>
<proteinExistence type="predicted"/>
<feature type="region of interest" description="Disordered" evidence="1">
    <location>
        <begin position="251"/>
        <end position="285"/>
    </location>
</feature>
<reference evidence="3" key="1">
    <citation type="submission" date="2021-05" db="EMBL/GenBank/DDBJ databases">
        <title>The genome of the haptophyte Pavlova lutheri (Diacronema luteri, Pavlovales) - a model for lipid biosynthesis in eukaryotic algae.</title>
        <authorList>
            <person name="Hulatt C.J."/>
            <person name="Posewitz M.C."/>
        </authorList>
    </citation>
    <scope>NUCLEOTIDE SEQUENCE</scope>
    <source>
        <strain evidence="3">NIVA-4/92</strain>
    </source>
</reference>
<accession>A0A8J6C4Z5</accession>
<keyword evidence="2" id="KW-0472">Membrane</keyword>
<gene>
    <name evidence="3" type="ORF">KFE25_011419</name>
</gene>
<keyword evidence="4" id="KW-1185">Reference proteome</keyword>
<sequence>MLHADKRALEQRVTLDLLKLRQKELAFLTSSCFTLAQPAALFAGFAYTSMSQVEIPESVPWWLRTLFFEVSMIAMALAIAATVRTSYVGLRGPALALRGQPGSMHRAVETMGPCFMGAWAYFMLALIFIFLSTIVILIMKPNYFGNSILSVALIVVGMALIYRDMGSLHAQFNLKPHEVVGAKFTRSEVATMVRQCAADAILVESSGAHRVQASAPPPRAQRPKRVSLAPAGMGTRNQSVFFLRASRGAVLSGPERQASDSTTTGPGSPTPFQGPTRASAVRHRE</sequence>
<dbReference type="InterPro" id="IPR038350">
    <property type="entry name" value="Orai_sf"/>
</dbReference>
<name>A0A8J6C4Z5_DIALT</name>
<evidence type="ECO:0000313" key="4">
    <source>
        <dbReference type="Proteomes" id="UP000751190"/>
    </source>
</evidence>
<dbReference type="EMBL" id="JAGTXO010000031">
    <property type="protein sequence ID" value="KAG8460644.1"/>
    <property type="molecule type" value="Genomic_DNA"/>
</dbReference>